<keyword evidence="2" id="KW-0378">Hydrolase</keyword>
<dbReference type="Pfam" id="PF17919">
    <property type="entry name" value="RT_RNaseH_2"/>
    <property type="match status" value="1"/>
</dbReference>
<dbReference type="GO" id="GO:0006508">
    <property type="term" value="P:proteolysis"/>
    <property type="evidence" value="ECO:0007669"/>
    <property type="project" value="UniProtKB-KW"/>
</dbReference>
<evidence type="ECO:0000256" key="3">
    <source>
        <dbReference type="ARBA" id="ARBA00023125"/>
    </source>
</evidence>
<proteinExistence type="predicted"/>
<dbReference type="Gene3D" id="4.10.60.10">
    <property type="entry name" value="Zinc finger, CCHC-type"/>
    <property type="match status" value="1"/>
</dbReference>
<dbReference type="Pfam" id="PF00098">
    <property type="entry name" value="zf-CCHC"/>
    <property type="match status" value="1"/>
</dbReference>
<comment type="caution">
    <text evidence="8">The sequence shown here is derived from an EMBL/GenBank/DDBJ whole genome shotgun (WGS) entry which is preliminary data.</text>
</comment>
<dbReference type="SUPFAM" id="SSF57756">
    <property type="entry name" value="Retrovirus zinc finger-like domains"/>
    <property type="match status" value="1"/>
</dbReference>
<protein>
    <recommendedName>
        <fullName evidence="7">CCHC-type domain-containing protein</fullName>
    </recommendedName>
</protein>
<keyword evidence="1" id="KW-0645">Protease</keyword>
<evidence type="ECO:0000256" key="5">
    <source>
        <dbReference type="PROSITE-ProRule" id="PRU00047"/>
    </source>
</evidence>
<dbReference type="FunFam" id="3.30.70.270:FF:000003">
    <property type="entry name" value="Transposon Ty3-G Gag-Pol polyprotein"/>
    <property type="match status" value="1"/>
</dbReference>
<dbReference type="InterPro" id="IPR036875">
    <property type="entry name" value="Znf_CCHC_sf"/>
</dbReference>
<dbReference type="InterPro" id="IPR041577">
    <property type="entry name" value="RT_RNaseH_2"/>
</dbReference>
<keyword evidence="3" id="KW-0238">DNA-binding</keyword>
<keyword evidence="5" id="KW-0479">Metal-binding</keyword>
<dbReference type="SUPFAM" id="SSF56672">
    <property type="entry name" value="DNA/RNA polymerases"/>
    <property type="match status" value="1"/>
</dbReference>
<dbReference type="Pfam" id="PF00078">
    <property type="entry name" value="RVT_1"/>
    <property type="match status" value="1"/>
</dbReference>
<dbReference type="Proteomes" id="UP001231189">
    <property type="component" value="Unassembled WGS sequence"/>
</dbReference>
<evidence type="ECO:0000256" key="2">
    <source>
        <dbReference type="ARBA" id="ARBA00022750"/>
    </source>
</evidence>
<dbReference type="EMBL" id="JAUUTY010000005">
    <property type="protein sequence ID" value="KAK1633195.1"/>
    <property type="molecule type" value="Genomic_DNA"/>
</dbReference>
<keyword evidence="4" id="KW-0511">Multifunctional enzyme</keyword>
<dbReference type="InterPro" id="IPR050951">
    <property type="entry name" value="Retrovirus_Pol_polyprotein"/>
</dbReference>
<dbReference type="GO" id="GO:0004190">
    <property type="term" value="F:aspartic-type endopeptidase activity"/>
    <property type="evidence" value="ECO:0007669"/>
    <property type="project" value="UniProtKB-KW"/>
</dbReference>
<accession>A0AAD8W2T9</accession>
<dbReference type="AlphaFoldDB" id="A0AAD8W2T9"/>
<gene>
    <name evidence="8" type="ORF">QYE76_007510</name>
</gene>
<keyword evidence="2" id="KW-0064">Aspartyl protease</keyword>
<evidence type="ECO:0000259" key="7">
    <source>
        <dbReference type="PROSITE" id="PS50158"/>
    </source>
</evidence>
<dbReference type="GO" id="GO:0003677">
    <property type="term" value="F:DNA binding"/>
    <property type="evidence" value="ECO:0007669"/>
    <property type="project" value="UniProtKB-KW"/>
</dbReference>
<dbReference type="CDD" id="cd01647">
    <property type="entry name" value="RT_LTR"/>
    <property type="match status" value="1"/>
</dbReference>
<dbReference type="GO" id="GO:0008270">
    <property type="term" value="F:zinc ion binding"/>
    <property type="evidence" value="ECO:0007669"/>
    <property type="project" value="UniProtKB-KW"/>
</dbReference>
<evidence type="ECO:0000256" key="4">
    <source>
        <dbReference type="ARBA" id="ARBA00023268"/>
    </source>
</evidence>
<evidence type="ECO:0000256" key="6">
    <source>
        <dbReference type="SAM" id="MobiDB-lite"/>
    </source>
</evidence>
<evidence type="ECO:0000256" key="1">
    <source>
        <dbReference type="ARBA" id="ARBA00022670"/>
    </source>
</evidence>
<reference evidence="8" key="1">
    <citation type="submission" date="2023-07" db="EMBL/GenBank/DDBJ databases">
        <title>A chromosome-level genome assembly of Lolium multiflorum.</title>
        <authorList>
            <person name="Chen Y."/>
            <person name="Copetti D."/>
            <person name="Kolliker R."/>
            <person name="Studer B."/>
        </authorList>
    </citation>
    <scope>NUCLEOTIDE SEQUENCE</scope>
    <source>
        <strain evidence="8">02402/16</strain>
        <tissue evidence="8">Leaf</tissue>
    </source>
</reference>
<dbReference type="InterPro" id="IPR000477">
    <property type="entry name" value="RT_dom"/>
</dbReference>
<dbReference type="FunFam" id="3.30.70.270:FF:000020">
    <property type="entry name" value="Transposon Tf2-6 polyprotein-like Protein"/>
    <property type="match status" value="1"/>
</dbReference>
<feature type="region of interest" description="Disordered" evidence="6">
    <location>
        <begin position="222"/>
        <end position="250"/>
    </location>
</feature>
<evidence type="ECO:0000313" key="9">
    <source>
        <dbReference type="Proteomes" id="UP001231189"/>
    </source>
</evidence>
<feature type="region of interest" description="Disordered" evidence="6">
    <location>
        <begin position="117"/>
        <end position="192"/>
    </location>
</feature>
<keyword evidence="5" id="KW-0863">Zinc-finger</keyword>
<dbReference type="PANTHER" id="PTHR37984:SF5">
    <property type="entry name" value="PROTEIN NYNRIN-LIKE"/>
    <property type="match status" value="1"/>
</dbReference>
<dbReference type="InterPro" id="IPR001878">
    <property type="entry name" value="Znf_CCHC"/>
</dbReference>
<keyword evidence="5" id="KW-0862">Zinc</keyword>
<feature type="compositionally biased region" description="Low complexity" evidence="6">
    <location>
        <begin position="156"/>
        <end position="183"/>
    </location>
</feature>
<name>A0AAD8W2T9_LOLMU</name>
<dbReference type="InterPro" id="IPR043502">
    <property type="entry name" value="DNA/RNA_pol_sf"/>
</dbReference>
<keyword evidence="9" id="KW-1185">Reference proteome</keyword>
<dbReference type="Gene3D" id="3.30.70.270">
    <property type="match status" value="2"/>
</dbReference>
<dbReference type="PANTHER" id="PTHR37984">
    <property type="entry name" value="PROTEIN CBG26694"/>
    <property type="match status" value="1"/>
</dbReference>
<dbReference type="InterPro" id="IPR043128">
    <property type="entry name" value="Rev_trsase/Diguanyl_cyclase"/>
</dbReference>
<feature type="domain" description="CCHC-type" evidence="7">
    <location>
        <begin position="201"/>
        <end position="216"/>
    </location>
</feature>
<organism evidence="8 9">
    <name type="scientific">Lolium multiflorum</name>
    <name type="common">Italian ryegrass</name>
    <name type="synonym">Lolium perenne subsp. multiflorum</name>
    <dbReference type="NCBI Taxonomy" id="4521"/>
    <lineage>
        <taxon>Eukaryota</taxon>
        <taxon>Viridiplantae</taxon>
        <taxon>Streptophyta</taxon>
        <taxon>Embryophyta</taxon>
        <taxon>Tracheophyta</taxon>
        <taxon>Spermatophyta</taxon>
        <taxon>Magnoliopsida</taxon>
        <taxon>Liliopsida</taxon>
        <taxon>Poales</taxon>
        <taxon>Poaceae</taxon>
        <taxon>BOP clade</taxon>
        <taxon>Pooideae</taxon>
        <taxon>Poodae</taxon>
        <taxon>Poeae</taxon>
        <taxon>Poeae Chloroplast Group 2 (Poeae type)</taxon>
        <taxon>Loliodinae</taxon>
        <taxon>Loliinae</taxon>
        <taxon>Lolium</taxon>
    </lineage>
</organism>
<dbReference type="SMART" id="SM00343">
    <property type="entry name" value="ZnF_C2HC"/>
    <property type="match status" value="1"/>
</dbReference>
<evidence type="ECO:0000313" key="8">
    <source>
        <dbReference type="EMBL" id="KAK1633195.1"/>
    </source>
</evidence>
<dbReference type="PROSITE" id="PS50158">
    <property type="entry name" value="ZF_CCHC"/>
    <property type="match status" value="1"/>
</dbReference>
<sequence length="517" mass="59154">MTQEAMLQMLQQMLADREVERAERQANLAALQQLAQGNQGHGNHDHPGSKLKNFQTPTHRCSEDEEPLDADDWLQTMENNLEVAGVEDNEKVLFATHYLAGPARAWWTKWAQQQPQVSPQLTWRVRPKKQQAPDAESTSELSEPEWRKPQVRRTHQLQQQQQPQNFNRAPPRAPNNNSNTAPRTGSNAVPITPKDKSTYNCYECGVAGHFSYECPKKLAKTTANTSGPAQQQRRVTTNKKFAPNNPNNRNGRLYHMNAEEAPDVVLGYHQLKIRATDIPKTAFTTRYGLYEYNVMSFGLTNAPAYFMNLMNKIFMNFLDKFVVVFIDDILIYSKSEEEHEQHLEVVLDTLREHQLYAKFSKCEFWLKEVGFLGHILSAGGIAVDPAKIKTVEEWKAPTTQTEVRAFLGLAGYYRRFVEGFSSIARPMTQLLKKDRKFEWTDKCEESFQQLKLRLTTAPILVMPDITKPFDVYCDASKIGLGCVLMQEGKVISYLSRQLKPHEQNYPTHDLELAAVVH</sequence>
<feature type="region of interest" description="Disordered" evidence="6">
    <location>
        <begin position="37"/>
        <end position="69"/>
    </location>
</feature>